<evidence type="ECO:0000313" key="2">
    <source>
        <dbReference type="EMBL" id="KAL2717005.1"/>
    </source>
</evidence>
<keyword evidence="3" id="KW-1185">Reference proteome</keyword>
<evidence type="ECO:0000256" key="1">
    <source>
        <dbReference type="SAM" id="Phobius"/>
    </source>
</evidence>
<name>A0ABD2ABD0_VESSQ</name>
<accession>A0ABD2ABD0</accession>
<proteinExistence type="predicted"/>
<reference evidence="2 3" key="1">
    <citation type="journal article" date="2024" name="Ann. Entomol. Soc. Am.">
        <title>Genomic analyses of the southern and eastern yellowjacket wasps (Hymenoptera: Vespidae) reveal evolutionary signatures of social life.</title>
        <authorList>
            <person name="Catto M.A."/>
            <person name="Caine P.B."/>
            <person name="Orr S.E."/>
            <person name="Hunt B.G."/>
            <person name="Goodisman M.A.D."/>
        </authorList>
    </citation>
    <scope>NUCLEOTIDE SEQUENCE [LARGE SCALE GENOMIC DNA]</scope>
    <source>
        <strain evidence="2">233</strain>
        <tissue evidence="2">Head and thorax</tissue>
    </source>
</reference>
<organism evidence="2 3">
    <name type="scientific">Vespula squamosa</name>
    <name type="common">Southern yellow jacket</name>
    <name type="synonym">Wasp</name>
    <dbReference type="NCBI Taxonomy" id="30214"/>
    <lineage>
        <taxon>Eukaryota</taxon>
        <taxon>Metazoa</taxon>
        <taxon>Ecdysozoa</taxon>
        <taxon>Arthropoda</taxon>
        <taxon>Hexapoda</taxon>
        <taxon>Insecta</taxon>
        <taxon>Pterygota</taxon>
        <taxon>Neoptera</taxon>
        <taxon>Endopterygota</taxon>
        <taxon>Hymenoptera</taxon>
        <taxon>Apocrita</taxon>
        <taxon>Aculeata</taxon>
        <taxon>Vespoidea</taxon>
        <taxon>Vespidae</taxon>
        <taxon>Vespinae</taxon>
        <taxon>Vespula</taxon>
    </lineage>
</organism>
<dbReference type="AlphaFoldDB" id="A0ABD2ABD0"/>
<dbReference type="Proteomes" id="UP001607302">
    <property type="component" value="Unassembled WGS sequence"/>
</dbReference>
<dbReference type="EMBL" id="JAUDFV010000153">
    <property type="protein sequence ID" value="KAL2717005.1"/>
    <property type="molecule type" value="Genomic_DNA"/>
</dbReference>
<sequence length="258" mass="29795">MSALCCIGLSVASRIIGTYTLALSILIINVFMSHFFMGNHEHDFFGTLESWAPIGLNWTLIFKYFRLDRESQVIAICSYAILVYSMLFLISSAYLTYGSITVSTLILNHFTKKYFWHVTTSSKLANDLANFRVCLQRKSKYAVPWLYMQMVSIIDQSTALGIQLMHERYDVFDKSTWYIPLCCTYLLLNAYFWMVVQSARREWSKNRENQQISQISGNLTNEVTTKSPSYVSLSFMTNPSSYQPSNTLPFYDTSNRTK</sequence>
<gene>
    <name evidence="2" type="ORF">V1478_012705</name>
</gene>
<protein>
    <submittedName>
        <fullName evidence="2">Uncharacterized protein</fullName>
    </submittedName>
</protein>
<feature type="transmembrane region" description="Helical" evidence="1">
    <location>
        <begin position="12"/>
        <end position="32"/>
    </location>
</feature>
<comment type="caution">
    <text evidence="2">The sequence shown here is derived from an EMBL/GenBank/DDBJ whole genome shotgun (WGS) entry which is preliminary data.</text>
</comment>
<feature type="transmembrane region" description="Helical" evidence="1">
    <location>
        <begin position="73"/>
        <end position="95"/>
    </location>
</feature>
<keyword evidence="1" id="KW-1133">Transmembrane helix</keyword>
<keyword evidence="1" id="KW-0472">Membrane</keyword>
<feature type="transmembrane region" description="Helical" evidence="1">
    <location>
        <begin position="177"/>
        <end position="196"/>
    </location>
</feature>
<evidence type="ECO:0000313" key="3">
    <source>
        <dbReference type="Proteomes" id="UP001607302"/>
    </source>
</evidence>
<keyword evidence="1" id="KW-0812">Transmembrane</keyword>